<dbReference type="AlphaFoldDB" id="A0A9Q1QDF9"/>
<evidence type="ECO:0000313" key="1">
    <source>
        <dbReference type="EMBL" id="KAJ8436680.1"/>
    </source>
</evidence>
<name>A0A9Q1QDF9_9CARY</name>
<accession>A0A9Q1QDF9</accession>
<gene>
    <name evidence="1" type="ORF">Cgig2_025510</name>
</gene>
<sequence length="191" mass="21805">MDLSNNDSNFGYVEINETILINSSIQEDFVQIPSGCILRWWTLGAMEHITLNEDALMQQEEDDIKLGHEGKKRQLFGIKYPKIVAAKGAPKGKRQRTYSKCYNTGHTQCTCPIYVGTKPCTISLESSHVDLPNNVSTDSRSTRDMLLRLQPYAHIEGELSQLMINIYVYSEEVAKLEKNRCIVDWFLKAAW</sequence>
<proteinExistence type="predicted"/>
<evidence type="ECO:0000313" key="2">
    <source>
        <dbReference type="Proteomes" id="UP001153076"/>
    </source>
</evidence>
<reference evidence="1" key="1">
    <citation type="submission" date="2022-04" db="EMBL/GenBank/DDBJ databases">
        <title>Carnegiea gigantea Genome sequencing and assembly v2.</title>
        <authorList>
            <person name="Copetti D."/>
            <person name="Sanderson M.J."/>
            <person name="Burquez A."/>
            <person name="Wojciechowski M.F."/>
        </authorList>
    </citation>
    <scope>NUCLEOTIDE SEQUENCE</scope>
    <source>
        <strain evidence="1">SGP5-SGP5p</strain>
        <tissue evidence="1">Aerial part</tissue>
    </source>
</reference>
<keyword evidence="2" id="KW-1185">Reference proteome</keyword>
<dbReference type="Proteomes" id="UP001153076">
    <property type="component" value="Unassembled WGS sequence"/>
</dbReference>
<comment type="caution">
    <text evidence="1">The sequence shown here is derived from an EMBL/GenBank/DDBJ whole genome shotgun (WGS) entry which is preliminary data.</text>
</comment>
<organism evidence="1 2">
    <name type="scientific">Carnegiea gigantea</name>
    <dbReference type="NCBI Taxonomy" id="171969"/>
    <lineage>
        <taxon>Eukaryota</taxon>
        <taxon>Viridiplantae</taxon>
        <taxon>Streptophyta</taxon>
        <taxon>Embryophyta</taxon>
        <taxon>Tracheophyta</taxon>
        <taxon>Spermatophyta</taxon>
        <taxon>Magnoliopsida</taxon>
        <taxon>eudicotyledons</taxon>
        <taxon>Gunneridae</taxon>
        <taxon>Pentapetalae</taxon>
        <taxon>Caryophyllales</taxon>
        <taxon>Cactineae</taxon>
        <taxon>Cactaceae</taxon>
        <taxon>Cactoideae</taxon>
        <taxon>Echinocereeae</taxon>
        <taxon>Carnegiea</taxon>
    </lineage>
</organism>
<dbReference type="EMBL" id="JAKOGI010000334">
    <property type="protein sequence ID" value="KAJ8436680.1"/>
    <property type="molecule type" value="Genomic_DNA"/>
</dbReference>
<protein>
    <submittedName>
        <fullName evidence="1">Uncharacterized protein</fullName>
    </submittedName>
</protein>